<dbReference type="EMBL" id="CP064787">
    <property type="protein sequence ID" value="QSG05472.1"/>
    <property type="molecule type" value="Genomic_DNA"/>
</dbReference>
<name>A0A897MXW2_9EURY</name>
<evidence type="ECO:0000313" key="2">
    <source>
        <dbReference type="Proteomes" id="UP000663525"/>
    </source>
</evidence>
<gene>
    <name evidence="1" type="ORF">HSR121_1125</name>
</gene>
<dbReference type="Proteomes" id="UP000663525">
    <property type="component" value="Chromosome"/>
</dbReference>
<accession>A0A897MXW2</accession>
<sequence>MMSVVSVAGDTFELTEIRLYLIDDSTDEFAGNTPLPRYQVLDSRE</sequence>
<reference evidence="1" key="1">
    <citation type="submission" date="2020-11" db="EMBL/GenBank/DDBJ databases">
        <title>Carbohydrate-dependent, anaerobic sulfur respiration: A novel catabolism in halophilic archaea.</title>
        <authorList>
            <person name="Sorokin D.Y."/>
            <person name="Messina E."/>
            <person name="Smedile F."/>
            <person name="La Cono V."/>
            <person name="Hallsworth J.E."/>
            <person name="Yakimov M.M."/>
        </authorList>
    </citation>
    <scope>NUCLEOTIDE SEQUENCE</scope>
    <source>
        <strain evidence="1">HSR12-1</strain>
    </source>
</reference>
<proteinExistence type="predicted"/>
<organism evidence="1 2">
    <name type="scientific">Halapricum desulfuricans</name>
    <dbReference type="NCBI Taxonomy" id="2841257"/>
    <lineage>
        <taxon>Archaea</taxon>
        <taxon>Methanobacteriati</taxon>
        <taxon>Methanobacteriota</taxon>
        <taxon>Stenosarchaea group</taxon>
        <taxon>Halobacteria</taxon>
        <taxon>Halobacteriales</taxon>
        <taxon>Haloarculaceae</taxon>
        <taxon>Halapricum</taxon>
    </lineage>
</organism>
<evidence type="ECO:0000313" key="1">
    <source>
        <dbReference type="EMBL" id="QSG05472.1"/>
    </source>
</evidence>
<protein>
    <submittedName>
        <fullName evidence="1">Uncharacterized protein</fullName>
    </submittedName>
</protein>
<dbReference type="AlphaFoldDB" id="A0A897MXW2"/>